<feature type="domain" description="MSP" evidence="8">
    <location>
        <begin position="17"/>
        <end position="134"/>
    </location>
</feature>
<evidence type="ECO:0000256" key="2">
    <source>
        <dbReference type="ARBA" id="ARBA00008932"/>
    </source>
</evidence>
<dbReference type="GO" id="GO:0033149">
    <property type="term" value="F:FFAT motif binding"/>
    <property type="evidence" value="ECO:0007669"/>
    <property type="project" value="TreeGrafter"/>
</dbReference>
<dbReference type="InterPro" id="IPR000535">
    <property type="entry name" value="MSP_dom"/>
</dbReference>
<keyword evidence="4 7" id="KW-1133">Transmembrane helix</keyword>
<dbReference type="InterPro" id="IPR013783">
    <property type="entry name" value="Ig-like_fold"/>
</dbReference>
<evidence type="ECO:0000256" key="3">
    <source>
        <dbReference type="ARBA" id="ARBA00022692"/>
    </source>
</evidence>
<dbReference type="Proteomes" id="UP000007801">
    <property type="component" value="Unassembled WGS sequence"/>
</dbReference>
<dbReference type="InterPro" id="IPR008962">
    <property type="entry name" value="PapD-like_sf"/>
</dbReference>
<comment type="similarity">
    <text evidence="2">Belongs to the VAMP-associated protein (VAP) (TC 9.B.17) family.</text>
</comment>
<evidence type="ECO:0000256" key="6">
    <source>
        <dbReference type="SAM" id="Coils"/>
    </source>
</evidence>
<sequence length="239" mass="26783">MNNMQELKNSAGMSGDLLSLDPSEELVFHGPFNRSVCKKLVIGNTSKTTRVAFKMKTTSPRLFFVRPNIGMLAPNESVTVDIFMQPIVIEPGQKRHKFLILGAPAPPEVTDLTEFWKQQKSGHIWDTKIKCELVPAKSDDQYRQAGGGMVAASPRSDTEGEYDALEVSEPVAKLLKQVSVLEDERSALKDEIKMMREDGVEQRMIRRSQEGRRSLFTFIACIFTVLAAIVGAFYGKHYL</sequence>
<dbReference type="PANTHER" id="PTHR10809:SF6">
    <property type="entry name" value="AT11025P-RELATED"/>
    <property type="match status" value="1"/>
</dbReference>
<name>B3M427_DROAN</name>
<dbReference type="GO" id="GO:0007291">
    <property type="term" value="P:sperm individualization"/>
    <property type="evidence" value="ECO:0007669"/>
    <property type="project" value="EnsemblMetazoa"/>
</dbReference>
<proteinExistence type="inferred from homology"/>
<dbReference type="STRING" id="7217.B3M427"/>
<dbReference type="GeneID" id="6506592"/>
<dbReference type="KEGG" id="dan:6506592"/>
<keyword evidence="10" id="KW-1185">Reference proteome</keyword>
<protein>
    <recommendedName>
        <fullName evidence="8">MSP domain-containing protein</fullName>
    </recommendedName>
</protein>
<accession>B3M427</accession>
<feature type="coiled-coil region" evidence="6">
    <location>
        <begin position="171"/>
        <end position="198"/>
    </location>
</feature>
<evidence type="ECO:0000313" key="9">
    <source>
        <dbReference type="EMBL" id="EDV40389.2"/>
    </source>
</evidence>
<dbReference type="AlphaFoldDB" id="B3M427"/>
<dbReference type="GO" id="GO:0005789">
    <property type="term" value="C:endoplasmic reticulum membrane"/>
    <property type="evidence" value="ECO:0007669"/>
    <property type="project" value="InterPro"/>
</dbReference>
<dbReference type="PANTHER" id="PTHR10809">
    <property type="entry name" value="VESICLE-ASSOCIATED MEMBRANE PROTEIN-ASSOCIATED PROTEIN"/>
    <property type="match status" value="1"/>
</dbReference>
<dbReference type="HOGENOM" id="CLU_032848_2_0_1"/>
<comment type="subcellular location">
    <subcellularLocation>
        <location evidence="1">Membrane</location>
        <topology evidence="1">Single-pass type IV membrane protein</topology>
    </subcellularLocation>
</comment>
<dbReference type="OrthoDB" id="264603at2759"/>
<feature type="transmembrane region" description="Helical" evidence="7">
    <location>
        <begin position="214"/>
        <end position="234"/>
    </location>
</feature>
<dbReference type="GO" id="GO:0005886">
    <property type="term" value="C:plasma membrane"/>
    <property type="evidence" value="ECO:0007669"/>
    <property type="project" value="TreeGrafter"/>
</dbReference>
<evidence type="ECO:0000256" key="5">
    <source>
        <dbReference type="ARBA" id="ARBA00023136"/>
    </source>
</evidence>
<reference evidence="9 10" key="1">
    <citation type="journal article" date="2007" name="Nature">
        <title>Evolution of genes and genomes on the Drosophila phylogeny.</title>
        <authorList>
            <consortium name="Drosophila 12 Genomes Consortium"/>
            <person name="Clark A.G."/>
            <person name="Eisen M.B."/>
            <person name="Smith D.R."/>
            <person name="Bergman C.M."/>
            <person name="Oliver B."/>
            <person name="Markow T.A."/>
            <person name="Kaufman T.C."/>
            <person name="Kellis M."/>
            <person name="Gelbart W."/>
            <person name="Iyer V.N."/>
            <person name="Pollard D.A."/>
            <person name="Sackton T.B."/>
            <person name="Larracuente A.M."/>
            <person name="Singh N.D."/>
            <person name="Abad J.P."/>
            <person name="Abt D.N."/>
            <person name="Adryan B."/>
            <person name="Aguade M."/>
            <person name="Akashi H."/>
            <person name="Anderson W.W."/>
            <person name="Aquadro C.F."/>
            <person name="Ardell D.H."/>
            <person name="Arguello R."/>
            <person name="Artieri C.G."/>
            <person name="Barbash D.A."/>
            <person name="Barker D."/>
            <person name="Barsanti P."/>
            <person name="Batterham P."/>
            <person name="Batzoglou S."/>
            <person name="Begun D."/>
            <person name="Bhutkar A."/>
            <person name="Blanco E."/>
            <person name="Bosak S.A."/>
            <person name="Bradley R.K."/>
            <person name="Brand A.D."/>
            <person name="Brent M.R."/>
            <person name="Brooks A.N."/>
            <person name="Brown R.H."/>
            <person name="Butlin R.K."/>
            <person name="Caggese C."/>
            <person name="Calvi B.R."/>
            <person name="Bernardo de Carvalho A."/>
            <person name="Caspi A."/>
            <person name="Castrezana S."/>
            <person name="Celniker S.E."/>
            <person name="Chang J.L."/>
            <person name="Chapple C."/>
            <person name="Chatterji S."/>
            <person name="Chinwalla A."/>
            <person name="Civetta A."/>
            <person name="Clifton S.W."/>
            <person name="Comeron J.M."/>
            <person name="Costello J.C."/>
            <person name="Coyne J.A."/>
            <person name="Daub J."/>
            <person name="David R.G."/>
            <person name="Delcher A.L."/>
            <person name="Delehaunty K."/>
            <person name="Do C.B."/>
            <person name="Ebling H."/>
            <person name="Edwards K."/>
            <person name="Eickbush T."/>
            <person name="Evans J.D."/>
            <person name="Filipski A."/>
            <person name="Findeiss S."/>
            <person name="Freyhult E."/>
            <person name="Fulton L."/>
            <person name="Fulton R."/>
            <person name="Garcia A.C."/>
            <person name="Gardiner A."/>
            <person name="Garfield D.A."/>
            <person name="Garvin B.E."/>
            <person name="Gibson G."/>
            <person name="Gilbert D."/>
            <person name="Gnerre S."/>
            <person name="Godfrey J."/>
            <person name="Good R."/>
            <person name="Gotea V."/>
            <person name="Gravely B."/>
            <person name="Greenberg A.J."/>
            <person name="Griffiths-Jones S."/>
            <person name="Gross S."/>
            <person name="Guigo R."/>
            <person name="Gustafson E.A."/>
            <person name="Haerty W."/>
            <person name="Hahn M.W."/>
            <person name="Halligan D.L."/>
            <person name="Halpern A.L."/>
            <person name="Halter G.M."/>
            <person name="Han M.V."/>
            <person name="Heger A."/>
            <person name="Hillier L."/>
            <person name="Hinrichs A.S."/>
            <person name="Holmes I."/>
            <person name="Hoskins R.A."/>
            <person name="Hubisz M.J."/>
            <person name="Hultmark D."/>
            <person name="Huntley M.A."/>
            <person name="Jaffe D.B."/>
            <person name="Jagadeeshan S."/>
            <person name="Jeck W.R."/>
            <person name="Johnson J."/>
            <person name="Jones C.D."/>
            <person name="Jordan W.C."/>
            <person name="Karpen G.H."/>
            <person name="Kataoka E."/>
            <person name="Keightley P.D."/>
            <person name="Kheradpour P."/>
            <person name="Kirkness E.F."/>
            <person name="Koerich L.B."/>
            <person name="Kristiansen K."/>
            <person name="Kudrna D."/>
            <person name="Kulathinal R.J."/>
            <person name="Kumar S."/>
            <person name="Kwok R."/>
            <person name="Lander E."/>
            <person name="Langley C.H."/>
            <person name="Lapoint R."/>
            <person name="Lazzaro B.P."/>
            <person name="Lee S.J."/>
            <person name="Levesque L."/>
            <person name="Li R."/>
            <person name="Lin C.F."/>
            <person name="Lin M.F."/>
            <person name="Lindblad-Toh K."/>
            <person name="Llopart A."/>
            <person name="Long M."/>
            <person name="Low L."/>
            <person name="Lozovsky E."/>
            <person name="Lu J."/>
            <person name="Luo M."/>
            <person name="Machado C.A."/>
            <person name="Makalowski W."/>
            <person name="Marzo M."/>
            <person name="Matsuda M."/>
            <person name="Matzkin L."/>
            <person name="McAllister B."/>
            <person name="McBride C.S."/>
            <person name="McKernan B."/>
            <person name="McKernan K."/>
            <person name="Mendez-Lago M."/>
            <person name="Minx P."/>
            <person name="Mollenhauer M.U."/>
            <person name="Montooth K."/>
            <person name="Mount S.M."/>
            <person name="Mu X."/>
            <person name="Myers E."/>
            <person name="Negre B."/>
            <person name="Newfeld S."/>
            <person name="Nielsen R."/>
            <person name="Noor M.A."/>
            <person name="O'Grady P."/>
            <person name="Pachter L."/>
            <person name="Papaceit M."/>
            <person name="Parisi M.J."/>
            <person name="Parisi M."/>
            <person name="Parts L."/>
            <person name="Pedersen J.S."/>
            <person name="Pesole G."/>
            <person name="Phillippy A.M."/>
            <person name="Ponting C.P."/>
            <person name="Pop M."/>
            <person name="Porcelli D."/>
            <person name="Powell J.R."/>
            <person name="Prohaska S."/>
            <person name="Pruitt K."/>
            <person name="Puig M."/>
            <person name="Quesneville H."/>
            <person name="Ram K.R."/>
            <person name="Rand D."/>
            <person name="Rasmussen M.D."/>
            <person name="Reed L.K."/>
            <person name="Reenan R."/>
            <person name="Reily A."/>
            <person name="Remington K.A."/>
            <person name="Rieger T.T."/>
            <person name="Ritchie M.G."/>
            <person name="Robin C."/>
            <person name="Rogers Y.H."/>
            <person name="Rohde C."/>
            <person name="Rozas J."/>
            <person name="Rubenfield M.J."/>
            <person name="Ruiz A."/>
            <person name="Russo S."/>
            <person name="Salzberg S.L."/>
            <person name="Sanchez-Gracia A."/>
            <person name="Saranga D.J."/>
            <person name="Sato H."/>
            <person name="Schaeffer S.W."/>
            <person name="Schatz M.C."/>
            <person name="Schlenke T."/>
            <person name="Schwartz R."/>
            <person name="Segarra C."/>
            <person name="Singh R.S."/>
            <person name="Sirot L."/>
            <person name="Sirota M."/>
            <person name="Sisneros N.B."/>
            <person name="Smith C.D."/>
            <person name="Smith T.F."/>
            <person name="Spieth J."/>
            <person name="Stage D.E."/>
            <person name="Stark A."/>
            <person name="Stephan W."/>
            <person name="Strausberg R.L."/>
            <person name="Strempel S."/>
            <person name="Sturgill D."/>
            <person name="Sutton G."/>
            <person name="Sutton G.G."/>
            <person name="Tao W."/>
            <person name="Teichmann S."/>
            <person name="Tobari Y.N."/>
            <person name="Tomimura Y."/>
            <person name="Tsolas J.M."/>
            <person name="Valente V.L."/>
            <person name="Venter E."/>
            <person name="Venter J.C."/>
            <person name="Vicario S."/>
            <person name="Vieira F.G."/>
            <person name="Vilella A.J."/>
            <person name="Villasante A."/>
            <person name="Walenz B."/>
            <person name="Wang J."/>
            <person name="Wasserman M."/>
            <person name="Watts T."/>
            <person name="Wilson D."/>
            <person name="Wilson R.K."/>
            <person name="Wing R.A."/>
            <person name="Wolfner M.F."/>
            <person name="Wong A."/>
            <person name="Wong G.K."/>
            <person name="Wu C.I."/>
            <person name="Wu G."/>
            <person name="Yamamoto D."/>
            <person name="Yang H.P."/>
            <person name="Yang S.P."/>
            <person name="Yorke J.A."/>
            <person name="Yoshida K."/>
            <person name="Zdobnov E."/>
            <person name="Zhang P."/>
            <person name="Zhang Y."/>
            <person name="Zimin A.V."/>
            <person name="Baldwin J."/>
            <person name="Abdouelleil A."/>
            <person name="Abdulkadir J."/>
            <person name="Abebe A."/>
            <person name="Abera B."/>
            <person name="Abreu J."/>
            <person name="Acer S.C."/>
            <person name="Aftuck L."/>
            <person name="Alexander A."/>
            <person name="An P."/>
            <person name="Anderson E."/>
            <person name="Anderson S."/>
            <person name="Arachi H."/>
            <person name="Azer M."/>
            <person name="Bachantsang P."/>
            <person name="Barry A."/>
            <person name="Bayul T."/>
            <person name="Berlin A."/>
            <person name="Bessette D."/>
            <person name="Bloom T."/>
            <person name="Blye J."/>
            <person name="Boguslavskiy L."/>
            <person name="Bonnet C."/>
            <person name="Boukhgalter B."/>
            <person name="Bourzgui I."/>
            <person name="Brown A."/>
            <person name="Cahill P."/>
            <person name="Channer S."/>
            <person name="Cheshatsang Y."/>
            <person name="Chuda L."/>
            <person name="Citroen M."/>
            <person name="Collymore A."/>
            <person name="Cooke P."/>
            <person name="Costello M."/>
            <person name="D'Aco K."/>
            <person name="Daza R."/>
            <person name="De Haan G."/>
            <person name="DeGray S."/>
            <person name="DeMaso C."/>
            <person name="Dhargay N."/>
            <person name="Dooley K."/>
            <person name="Dooley E."/>
            <person name="Doricent M."/>
            <person name="Dorje P."/>
            <person name="Dorjee K."/>
            <person name="Dupes A."/>
            <person name="Elong R."/>
            <person name="Falk J."/>
            <person name="Farina A."/>
            <person name="Faro S."/>
            <person name="Ferguson D."/>
            <person name="Fisher S."/>
            <person name="Foley C.D."/>
            <person name="Franke A."/>
            <person name="Friedrich D."/>
            <person name="Gadbois L."/>
            <person name="Gearin G."/>
            <person name="Gearin C.R."/>
            <person name="Giannoukos G."/>
            <person name="Goode T."/>
            <person name="Graham J."/>
            <person name="Grandbois E."/>
            <person name="Grewal S."/>
            <person name="Gyaltsen K."/>
            <person name="Hafez N."/>
            <person name="Hagos B."/>
            <person name="Hall J."/>
            <person name="Henson C."/>
            <person name="Hollinger A."/>
            <person name="Honan T."/>
            <person name="Huard M.D."/>
            <person name="Hughes L."/>
            <person name="Hurhula B."/>
            <person name="Husby M.E."/>
            <person name="Kamat A."/>
            <person name="Kanga B."/>
            <person name="Kashin S."/>
            <person name="Khazanovich D."/>
            <person name="Kisner P."/>
            <person name="Lance K."/>
            <person name="Lara M."/>
            <person name="Lee W."/>
            <person name="Lennon N."/>
            <person name="Letendre F."/>
            <person name="LeVine R."/>
            <person name="Lipovsky A."/>
            <person name="Liu X."/>
            <person name="Liu J."/>
            <person name="Liu S."/>
            <person name="Lokyitsang T."/>
            <person name="Lokyitsang Y."/>
            <person name="Lubonja R."/>
            <person name="Lui A."/>
            <person name="MacDonald P."/>
            <person name="Magnisalis V."/>
            <person name="Maru K."/>
            <person name="Matthews C."/>
            <person name="McCusker W."/>
            <person name="McDonough S."/>
            <person name="Mehta T."/>
            <person name="Meldrim J."/>
            <person name="Meneus L."/>
            <person name="Mihai O."/>
            <person name="Mihalev A."/>
            <person name="Mihova T."/>
            <person name="Mittelman R."/>
            <person name="Mlenga V."/>
            <person name="Montmayeur A."/>
            <person name="Mulrain L."/>
            <person name="Navidi A."/>
            <person name="Naylor J."/>
            <person name="Negash T."/>
            <person name="Nguyen T."/>
            <person name="Nguyen N."/>
            <person name="Nicol R."/>
            <person name="Norbu C."/>
            <person name="Norbu N."/>
            <person name="Novod N."/>
            <person name="O'Neill B."/>
            <person name="Osman S."/>
            <person name="Markiewicz E."/>
            <person name="Oyono O.L."/>
            <person name="Patti C."/>
            <person name="Phunkhang P."/>
            <person name="Pierre F."/>
            <person name="Priest M."/>
            <person name="Raghuraman S."/>
            <person name="Rege F."/>
            <person name="Reyes R."/>
            <person name="Rise C."/>
            <person name="Rogov P."/>
            <person name="Ross K."/>
            <person name="Ryan E."/>
            <person name="Settipalli S."/>
            <person name="Shea T."/>
            <person name="Sherpa N."/>
            <person name="Shi L."/>
            <person name="Shih D."/>
            <person name="Sparrow T."/>
            <person name="Spaulding J."/>
            <person name="Stalker J."/>
            <person name="Stange-Thomann N."/>
            <person name="Stavropoulos S."/>
            <person name="Stone C."/>
            <person name="Strader C."/>
            <person name="Tesfaye S."/>
            <person name="Thomson T."/>
            <person name="Thoulutsang Y."/>
            <person name="Thoulutsang D."/>
            <person name="Topham K."/>
            <person name="Topping I."/>
            <person name="Tsamla T."/>
            <person name="Vassiliev H."/>
            <person name="Vo A."/>
            <person name="Wangchuk T."/>
            <person name="Wangdi T."/>
            <person name="Weiand M."/>
            <person name="Wilkinson J."/>
            <person name="Wilson A."/>
            <person name="Yadav S."/>
            <person name="Young G."/>
            <person name="Yu Q."/>
            <person name="Zembek L."/>
            <person name="Zhong D."/>
            <person name="Zimmer A."/>
            <person name="Zwirko Z."/>
            <person name="Jaffe D.B."/>
            <person name="Alvarez P."/>
            <person name="Brockman W."/>
            <person name="Butler J."/>
            <person name="Chin C."/>
            <person name="Gnerre S."/>
            <person name="Grabherr M."/>
            <person name="Kleber M."/>
            <person name="Mauceli E."/>
            <person name="MacCallum I."/>
        </authorList>
    </citation>
    <scope>NUCLEOTIDE SEQUENCE [LARGE SCALE GENOMIC DNA]</scope>
    <source>
        <strain evidence="10">Tucson 14024-0371.13</strain>
    </source>
</reference>
<gene>
    <name evidence="9" type="primary">Dana\GF23956</name>
    <name evidence="9" type="synonym">dana_GLEANR_8716</name>
    <name evidence="9" type="ORF">GF23956</name>
</gene>
<dbReference type="Pfam" id="PF00635">
    <property type="entry name" value="Motile_Sperm"/>
    <property type="match status" value="1"/>
</dbReference>
<dbReference type="EMBL" id="CH902618">
    <property type="protein sequence ID" value="EDV40389.2"/>
    <property type="molecule type" value="Genomic_DNA"/>
</dbReference>
<dbReference type="eggNOG" id="KOG0439">
    <property type="taxonomic scope" value="Eukaryota"/>
</dbReference>
<keyword evidence="3 7" id="KW-0812">Transmembrane</keyword>
<dbReference type="InParanoid" id="B3M427"/>
<dbReference type="FunCoup" id="B3M427">
    <property type="interactions" value="46"/>
</dbReference>
<dbReference type="InterPro" id="IPR016763">
    <property type="entry name" value="VAP"/>
</dbReference>
<evidence type="ECO:0000256" key="1">
    <source>
        <dbReference type="ARBA" id="ARBA00004211"/>
    </source>
</evidence>
<organism evidence="9 10">
    <name type="scientific">Drosophila ananassae</name>
    <name type="common">Fruit fly</name>
    <dbReference type="NCBI Taxonomy" id="7217"/>
    <lineage>
        <taxon>Eukaryota</taxon>
        <taxon>Metazoa</taxon>
        <taxon>Ecdysozoa</taxon>
        <taxon>Arthropoda</taxon>
        <taxon>Hexapoda</taxon>
        <taxon>Insecta</taxon>
        <taxon>Pterygota</taxon>
        <taxon>Neoptera</taxon>
        <taxon>Endopterygota</taxon>
        <taxon>Diptera</taxon>
        <taxon>Brachycera</taxon>
        <taxon>Muscomorpha</taxon>
        <taxon>Ephydroidea</taxon>
        <taxon>Drosophilidae</taxon>
        <taxon>Drosophila</taxon>
        <taxon>Sophophora</taxon>
    </lineage>
</organism>
<keyword evidence="6" id="KW-0175">Coiled coil</keyword>
<dbReference type="GO" id="GO:0061817">
    <property type="term" value="P:endoplasmic reticulum-plasma membrane tethering"/>
    <property type="evidence" value="ECO:0007669"/>
    <property type="project" value="TreeGrafter"/>
</dbReference>
<dbReference type="PROSITE" id="PS50202">
    <property type="entry name" value="MSP"/>
    <property type="match status" value="1"/>
</dbReference>
<keyword evidence="5 7" id="KW-0472">Membrane</keyword>
<evidence type="ECO:0000313" key="10">
    <source>
        <dbReference type="Proteomes" id="UP000007801"/>
    </source>
</evidence>
<dbReference type="GO" id="GO:0090158">
    <property type="term" value="P:endoplasmic reticulum membrane organization"/>
    <property type="evidence" value="ECO:0007669"/>
    <property type="project" value="TreeGrafter"/>
</dbReference>
<evidence type="ECO:0000259" key="8">
    <source>
        <dbReference type="PROSITE" id="PS50202"/>
    </source>
</evidence>
<evidence type="ECO:0000256" key="7">
    <source>
        <dbReference type="SAM" id="Phobius"/>
    </source>
</evidence>
<dbReference type="SUPFAM" id="SSF49354">
    <property type="entry name" value="PapD-like"/>
    <property type="match status" value="1"/>
</dbReference>
<evidence type="ECO:0000256" key="4">
    <source>
        <dbReference type="ARBA" id="ARBA00022989"/>
    </source>
</evidence>
<dbReference type="Gene3D" id="2.60.40.10">
    <property type="entry name" value="Immunoglobulins"/>
    <property type="match status" value="1"/>
</dbReference>